<proteinExistence type="predicted"/>
<accession>A0AAV2Q0Q2</accession>
<feature type="non-terminal residue" evidence="1">
    <location>
        <position position="245"/>
    </location>
</feature>
<dbReference type="Proteomes" id="UP001497623">
    <property type="component" value="Unassembled WGS sequence"/>
</dbReference>
<keyword evidence="2" id="KW-1185">Reference proteome</keyword>
<organism evidence="1 2">
    <name type="scientific">Meganyctiphanes norvegica</name>
    <name type="common">Northern krill</name>
    <name type="synonym">Thysanopoda norvegica</name>
    <dbReference type="NCBI Taxonomy" id="48144"/>
    <lineage>
        <taxon>Eukaryota</taxon>
        <taxon>Metazoa</taxon>
        <taxon>Ecdysozoa</taxon>
        <taxon>Arthropoda</taxon>
        <taxon>Crustacea</taxon>
        <taxon>Multicrustacea</taxon>
        <taxon>Malacostraca</taxon>
        <taxon>Eumalacostraca</taxon>
        <taxon>Eucarida</taxon>
        <taxon>Euphausiacea</taxon>
        <taxon>Euphausiidae</taxon>
        <taxon>Meganyctiphanes</taxon>
    </lineage>
</organism>
<comment type="caution">
    <text evidence="1">The sequence shown here is derived from an EMBL/GenBank/DDBJ whole genome shotgun (WGS) entry which is preliminary data.</text>
</comment>
<protein>
    <submittedName>
        <fullName evidence="1">Uncharacterized protein</fullName>
    </submittedName>
</protein>
<evidence type="ECO:0000313" key="2">
    <source>
        <dbReference type="Proteomes" id="UP001497623"/>
    </source>
</evidence>
<evidence type="ECO:0000313" key="1">
    <source>
        <dbReference type="EMBL" id="CAL4066316.1"/>
    </source>
</evidence>
<dbReference type="EMBL" id="CAXKWB010002164">
    <property type="protein sequence ID" value="CAL4066316.1"/>
    <property type="molecule type" value="Genomic_DNA"/>
</dbReference>
<name>A0AAV2Q0Q2_MEGNR</name>
<sequence>TCELEASPIQDRSTLSNNSKVTKSKKVEILNKFVKPNTLQMNRCELNKRISLLCEKTLVTPKVPKDVNISRNKFFIELKSLRISYKSDQCLSRTQMVDMVNKCVKLDTQASRLTRKCQSFNNTVSCSQRGNKESVTKEASKFELHKQSDPVEYFNDKVSDEIRNNSSLSGKEEELTFSDVKMNNEAGENVSEVWKWRKRKSTNVVESNRDDDDFNLEKSVIYKKPKIGNLCIVCKSDDPQRKWKK</sequence>
<feature type="non-terminal residue" evidence="1">
    <location>
        <position position="1"/>
    </location>
</feature>
<gene>
    <name evidence="1" type="ORF">MNOR_LOCUS5563</name>
</gene>
<reference evidence="1 2" key="1">
    <citation type="submission" date="2024-05" db="EMBL/GenBank/DDBJ databases">
        <authorList>
            <person name="Wallberg A."/>
        </authorList>
    </citation>
    <scope>NUCLEOTIDE SEQUENCE [LARGE SCALE GENOMIC DNA]</scope>
</reference>
<dbReference type="AlphaFoldDB" id="A0AAV2Q0Q2"/>